<keyword evidence="4" id="KW-0963">Cytoplasm</keyword>
<dbReference type="SUPFAM" id="SSF52972">
    <property type="entry name" value="ITPase-like"/>
    <property type="match status" value="1"/>
</dbReference>
<dbReference type="PANTHER" id="PTHR43213">
    <property type="entry name" value="BIFUNCTIONAL DTTP/UTP PYROPHOSPHATASE/METHYLTRANSFERASE PROTEIN-RELATED"/>
    <property type="match status" value="1"/>
</dbReference>
<evidence type="ECO:0000256" key="5">
    <source>
        <dbReference type="SAM" id="MobiDB-lite"/>
    </source>
</evidence>
<proteinExistence type="inferred from homology"/>
<comment type="catalytic activity">
    <reaction evidence="4">
        <text>UTP + H2O = UMP + diphosphate + H(+)</text>
        <dbReference type="Rhea" id="RHEA:29395"/>
        <dbReference type="ChEBI" id="CHEBI:15377"/>
        <dbReference type="ChEBI" id="CHEBI:15378"/>
        <dbReference type="ChEBI" id="CHEBI:33019"/>
        <dbReference type="ChEBI" id="CHEBI:46398"/>
        <dbReference type="ChEBI" id="CHEBI:57865"/>
        <dbReference type="EC" id="3.6.1.9"/>
    </reaction>
</comment>
<reference evidence="8" key="1">
    <citation type="submission" date="2019-07" db="EMBL/GenBank/DDBJ databases">
        <title>Bartonella kosoyii sp. nov. and Bartonella krasnovii sp. nov., two novel members of the Bartonella elizabethae complex sensu lato, isolated from black rats and wild desert rodent-fleas.</title>
        <authorList>
            <person name="Gutierrez R."/>
            <person name="Shalit T."/>
            <person name="Markus B."/>
            <person name="Yuan C."/>
            <person name="Nachum-Biala Y."/>
            <person name="Elad D."/>
            <person name="Harrus S."/>
        </authorList>
    </citation>
    <scope>NUCLEOTIDE SEQUENCE [LARGE SCALE GENOMIC DNA]</scope>
    <source>
        <strain evidence="8">OE 1-1</strain>
    </source>
</reference>
<gene>
    <name evidence="6" type="ORF">D1092_06985</name>
    <name evidence="7" type="ORF">MNL13_06230</name>
</gene>
<reference evidence="7 9" key="3">
    <citation type="submission" date="2022-02" db="EMBL/GenBank/DDBJ databases">
        <title>Genomic structural plasticity of rodent-associated Bartonella in nature.</title>
        <authorList>
            <person name="Sousa K.C.M."/>
            <person name="Gutierrez R."/>
            <person name="Yahalomi D."/>
            <person name="Shalit T."/>
            <person name="Markus B."/>
            <person name="Nachum-Biala Y."/>
            <person name="Hawlena H."/>
            <person name="Marcos-Hadad E."/>
            <person name="Hazkani-Covo E."/>
            <person name="Neves H.R."/>
            <person name="Covo S."/>
            <person name="Harrus S."/>
        </authorList>
    </citation>
    <scope>NUCLEOTIDE SEQUENCE [LARGE SCALE GENOMIC DNA]</scope>
    <source>
        <strain evidence="7 9">B35_1_2</strain>
    </source>
</reference>
<accession>A0A5B9D2R7</accession>
<dbReference type="Pfam" id="PF02545">
    <property type="entry name" value="Maf"/>
    <property type="match status" value="2"/>
</dbReference>
<keyword evidence="3 4" id="KW-0546">Nucleotide metabolism</keyword>
<dbReference type="OrthoDB" id="9807767at2"/>
<comment type="subcellular location">
    <subcellularLocation>
        <location evidence="4">Cytoplasm</location>
    </subcellularLocation>
</comment>
<dbReference type="Gene3D" id="3.90.950.10">
    <property type="match status" value="1"/>
</dbReference>
<organism evidence="6 8">
    <name type="scientific">Bartonella krasnovii</name>
    <dbReference type="NCBI Taxonomy" id="2267275"/>
    <lineage>
        <taxon>Bacteria</taxon>
        <taxon>Pseudomonadati</taxon>
        <taxon>Pseudomonadota</taxon>
        <taxon>Alphaproteobacteria</taxon>
        <taxon>Hyphomicrobiales</taxon>
        <taxon>Bartonellaceae</taxon>
        <taxon>Bartonella</taxon>
    </lineage>
</organism>
<dbReference type="InterPro" id="IPR029001">
    <property type="entry name" value="ITPase-like_fam"/>
</dbReference>
<dbReference type="GO" id="GO:0009117">
    <property type="term" value="P:nucleotide metabolic process"/>
    <property type="evidence" value="ECO:0007669"/>
    <property type="project" value="UniProtKB-KW"/>
</dbReference>
<feature type="region of interest" description="Disordered" evidence="5">
    <location>
        <begin position="96"/>
        <end position="118"/>
    </location>
</feature>
<name>A0A5B9D2R7_9HYPH</name>
<evidence type="ECO:0000256" key="4">
    <source>
        <dbReference type="HAMAP-Rule" id="MF_00528"/>
    </source>
</evidence>
<comment type="function">
    <text evidence="4">Nucleoside triphosphate pyrophosphatase that hydrolyzes dTTP and UTP. May have a dual role in cell division arrest and in preventing the incorporation of modified nucleotides into cellular nucleic acids.</text>
</comment>
<dbReference type="Proteomes" id="UP000829580">
    <property type="component" value="Chromosome"/>
</dbReference>
<evidence type="ECO:0000313" key="8">
    <source>
        <dbReference type="Proteomes" id="UP000321311"/>
    </source>
</evidence>
<evidence type="ECO:0000256" key="2">
    <source>
        <dbReference type="ARBA" id="ARBA00022801"/>
    </source>
</evidence>
<dbReference type="GO" id="GO:0005737">
    <property type="term" value="C:cytoplasm"/>
    <property type="evidence" value="ECO:0007669"/>
    <property type="project" value="UniProtKB-SubCell"/>
</dbReference>
<comment type="cofactor">
    <cofactor evidence="1 4">
        <name>a divalent metal cation</name>
        <dbReference type="ChEBI" id="CHEBI:60240"/>
    </cofactor>
</comment>
<comment type="catalytic activity">
    <reaction evidence="4">
        <text>dTTP + H2O = dTMP + diphosphate + H(+)</text>
        <dbReference type="Rhea" id="RHEA:28534"/>
        <dbReference type="ChEBI" id="CHEBI:15377"/>
        <dbReference type="ChEBI" id="CHEBI:15378"/>
        <dbReference type="ChEBI" id="CHEBI:33019"/>
        <dbReference type="ChEBI" id="CHEBI:37568"/>
        <dbReference type="ChEBI" id="CHEBI:63528"/>
        <dbReference type="EC" id="3.6.1.9"/>
    </reaction>
</comment>
<dbReference type="EC" id="3.6.1.9" evidence="4"/>
<dbReference type="GO" id="GO:0047429">
    <property type="term" value="F:nucleoside triphosphate diphosphatase activity"/>
    <property type="evidence" value="ECO:0007669"/>
    <property type="project" value="UniProtKB-EC"/>
</dbReference>
<evidence type="ECO:0000256" key="3">
    <source>
        <dbReference type="ARBA" id="ARBA00023080"/>
    </source>
</evidence>
<keyword evidence="9" id="KW-1185">Reference proteome</keyword>
<dbReference type="AlphaFoldDB" id="A0A5B9D2R7"/>
<dbReference type="KEGG" id="barn:D1092_06985"/>
<dbReference type="HAMAP" id="MF_00528">
    <property type="entry name" value="Maf"/>
    <property type="match status" value="1"/>
</dbReference>
<comment type="similarity">
    <text evidence="4">Belongs to the Maf family. YhdE subfamily.</text>
</comment>
<feature type="active site" description="Proton acceptor" evidence="4">
    <location>
        <position position="133"/>
    </location>
</feature>
<keyword evidence="2 4" id="KW-0378">Hydrolase</keyword>
<dbReference type="GeneID" id="71061880"/>
<dbReference type="InterPro" id="IPR003697">
    <property type="entry name" value="Maf-like"/>
</dbReference>
<reference evidence="6" key="2">
    <citation type="journal article" date="2020" name="Int. J. Syst. Evol. Microbiol.">
        <title>Bartonella kosoyi sp. nov. and Bartonella krasnovii sp. nov., two novel species closely related to the zoonotic Bartonella elizabethae, isolated from black rats and wild desert rodent-fleas.</title>
        <authorList>
            <person name="Gutierrez R."/>
            <person name="Shalit T."/>
            <person name="Markus B."/>
            <person name="Yuan C."/>
            <person name="Nachum-Biala Y."/>
            <person name="Elad D."/>
            <person name="Harrus S."/>
        </authorList>
    </citation>
    <scope>NUCLEOTIDE SEQUENCE</scope>
    <source>
        <strain evidence="6">OE 1-1</strain>
    </source>
</reference>
<feature type="site" description="Important for substrate specificity" evidence="4">
    <location>
        <position position="36"/>
    </location>
</feature>
<dbReference type="RefSeq" id="WP_148255675.1">
    <property type="nucleotide sequence ID" value="NZ_CP031844.2"/>
</dbReference>
<sequence>MKIIKEWGGKRWAEKLGGKVHLEEEIHLVLASASPRRLMLLAQMGIEPQQVYASDIDETPKLKEHPANLAKRLAKEKALKAKAFLQWYDQKSQENHNLVQESQNPQENHTPQEKLQNVDKKLSGQKTIILAADTVVAVGRTILPKPESEDEAYECLRFLSGRAHKVYGAICALNEKGKITVKLIESRVRFRRLTSPMMKAYLISGEWQGKAGGYAIQGKAGAFVVYIAGSYSNVVGLPLAETADLLTAYHYPLYDQWTEETQ</sequence>
<dbReference type="PANTHER" id="PTHR43213:SF5">
    <property type="entry name" value="BIFUNCTIONAL DTTP_UTP PYROPHOSPHATASE_METHYLTRANSFERASE PROTEIN-RELATED"/>
    <property type="match status" value="1"/>
</dbReference>
<comment type="caution">
    <text evidence="4">Lacks conserved residue(s) required for the propagation of feature annotation.</text>
</comment>
<feature type="site" description="Important for substrate specificity" evidence="4">
    <location>
        <position position="217"/>
    </location>
</feature>
<protein>
    <recommendedName>
        <fullName evidence="4">dTTP/UTP pyrophosphatase</fullName>
        <shortName evidence="4">dTTPase/UTPase</shortName>
        <ecNumber evidence="4">3.6.1.9</ecNumber>
    </recommendedName>
    <alternativeName>
        <fullName evidence="4">Nucleoside triphosphate pyrophosphatase</fullName>
    </alternativeName>
    <alternativeName>
        <fullName evidence="4">Nucleotide pyrophosphatase</fullName>
        <shortName evidence="4">Nucleotide PPase</shortName>
    </alternativeName>
</protein>
<dbReference type="EMBL" id="CP093033">
    <property type="protein sequence ID" value="UNF28805.1"/>
    <property type="molecule type" value="Genomic_DNA"/>
</dbReference>
<feature type="site" description="Important for substrate specificity" evidence="4">
    <location>
        <position position="134"/>
    </location>
</feature>
<evidence type="ECO:0000313" key="6">
    <source>
        <dbReference type="EMBL" id="QEE12697.1"/>
    </source>
</evidence>
<evidence type="ECO:0000313" key="9">
    <source>
        <dbReference type="Proteomes" id="UP000829580"/>
    </source>
</evidence>
<dbReference type="EMBL" id="CP031844">
    <property type="protein sequence ID" value="QEE12697.1"/>
    <property type="molecule type" value="Genomic_DNA"/>
</dbReference>
<evidence type="ECO:0000256" key="1">
    <source>
        <dbReference type="ARBA" id="ARBA00001968"/>
    </source>
</evidence>
<feature type="compositionally biased region" description="Polar residues" evidence="5">
    <location>
        <begin position="96"/>
        <end position="109"/>
    </location>
</feature>
<dbReference type="Proteomes" id="UP000321311">
    <property type="component" value="Chromosome"/>
</dbReference>
<dbReference type="CDD" id="cd00555">
    <property type="entry name" value="Maf"/>
    <property type="match status" value="1"/>
</dbReference>
<evidence type="ECO:0000313" key="7">
    <source>
        <dbReference type="EMBL" id="UNF28805.1"/>
    </source>
</evidence>